<reference evidence="1 2" key="1">
    <citation type="submission" date="2024-01" db="EMBL/GenBank/DDBJ databases">
        <title>The genomes of 5 underutilized Papilionoideae crops provide insights into root nodulation and disease resistanc.</title>
        <authorList>
            <person name="Yuan L."/>
        </authorList>
    </citation>
    <scope>NUCLEOTIDE SEQUENCE [LARGE SCALE GENOMIC DNA]</scope>
    <source>
        <strain evidence="1">ZHUSHIDOU_FW_LH</strain>
        <tissue evidence="1">Leaf</tissue>
    </source>
</reference>
<proteinExistence type="predicted"/>
<organism evidence="1 2">
    <name type="scientific">Crotalaria pallida</name>
    <name type="common">Smooth rattlebox</name>
    <name type="synonym">Crotalaria striata</name>
    <dbReference type="NCBI Taxonomy" id="3830"/>
    <lineage>
        <taxon>Eukaryota</taxon>
        <taxon>Viridiplantae</taxon>
        <taxon>Streptophyta</taxon>
        <taxon>Embryophyta</taxon>
        <taxon>Tracheophyta</taxon>
        <taxon>Spermatophyta</taxon>
        <taxon>Magnoliopsida</taxon>
        <taxon>eudicotyledons</taxon>
        <taxon>Gunneridae</taxon>
        <taxon>Pentapetalae</taxon>
        <taxon>rosids</taxon>
        <taxon>fabids</taxon>
        <taxon>Fabales</taxon>
        <taxon>Fabaceae</taxon>
        <taxon>Papilionoideae</taxon>
        <taxon>50 kb inversion clade</taxon>
        <taxon>genistoids sensu lato</taxon>
        <taxon>core genistoids</taxon>
        <taxon>Crotalarieae</taxon>
        <taxon>Crotalaria</taxon>
    </lineage>
</organism>
<keyword evidence="2" id="KW-1185">Reference proteome</keyword>
<gene>
    <name evidence="1" type="ORF">RIF29_18689</name>
</gene>
<dbReference type="AlphaFoldDB" id="A0AAN9I718"/>
<protein>
    <submittedName>
        <fullName evidence="1">Uncharacterized protein</fullName>
    </submittedName>
</protein>
<accession>A0AAN9I718</accession>
<evidence type="ECO:0000313" key="1">
    <source>
        <dbReference type="EMBL" id="KAK7266050.1"/>
    </source>
</evidence>
<evidence type="ECO:0000313" key="2">
    <source>
        <dbReference type="Proteomes" id="UP001372338"/>
    </source>
</evidence>
<dbReference type="EMBL" id="JAYWIO010000004">
    <property type="protein sequence ID" value="KAK7266050.1"/>
    <property type="molecule type" value="Genomic_DNA"/>
</dbReference>
<sequence>MFSTSFGLLEVLTSVFLSSHPTLLFLPSLSKAVSRTLSLISHSLSLCFLRRTIATAAPNHRALSGRHRRQWYNDASVCVVPTTNSDSSFSGSFIFL</sequence>
<name>A0AAN9I718_CROPI</name>
<dbReference type="Proteomes" id="UP001372338">
    <property type="component" value="Unassembled WGS sequence"/>
</dbReference>
<comment type="caution">
    <text evidence="1">The sequence shown here is derived from an EMBL/GenBank/DDBJ whole genome shotgun (WGS) entry which is preliminary data.</text>
</comment>